<dbReference type="AlphaFoldDB" id="A0A183BR51"/>
<dbReference type="Proteomes" id="UP000050741">
    <property type="component" value="Unassembled WGS sequence"/>
</dbReference>
<feature type="compositionally biased region" description="Basic and acidic residues" evidence="1">
    <location>
        <begin position="96"/>
        <end position="115"/>
    </location>
</feature>
<reference evidence="2" key="1">
    <citation type="submission" date="2014-05" db="EMBL/GenBank/DDBJ databases">
        <title>The genome and life-stage specific transcriptomes of Globodera pallida elucidate key aspects of plant parasitism by a cyst nematode.</title>
        <authorList>
            <person name="Cotton J.A."/>
            <person name="Lilley C.J."/>
            <person name="Jones L.M."/>
            <person name="Kikuchi T."/>
            <person name="Reid A.J."/>
            <person name="Thorpe P."/>
            <person name="Tsai I.J."/>
            <person name="Beasley H."/>
            <person name="Blok V."/>
            <person name="Cock P.J.A."/>
            <person name="Van den Akker S.E."/>
            <person name="Holroyd N."/>
            <person name="Hunt M."/>
            <person name="Mantelin S."/>
            <person name="Naghra H."/>
            <person name="Pain A."/>
            <person name="Palomares-Rius J.E."/>
            <person name="Zarowiecki M."/>
            <person name="Berriman M."/>
            <person name="Jones J.T."/>
            <person name="Urwin P.E."/>
        </authorList>
    </citation>
    <scope>NUCLEOTIDE SEQUENCE [LARGE SCALE GENOMIC DNA]</scope>
    <source>
        <strain evidence="2">Lindley</strain>
    </source>
</reference>
<protein>
    <submittedName>
        <fullName evidence="3">S1 motif domain-containing protein</fullName>
    </submittedName>
</protein>
<keyword evidence="2" id="KW-1185">Reference proteome</keyword>
<name>A0A183BR51_GLOPA</name>
<feature type="region of interest" description="Disordered" evidence="1">
    <location>
        <begin position="87"/>
        <end position="115"/>
    </location>
</feature>
<reference evidence="3" key="2">
    <citation type="submission" date="2016-06" db="UniProtKB">
        <authorList>
            <consortium name="WormBaseParasite"/>
        </authorList>
    </citation>
    <scope>IDENTIFICATION</scope>
</reference>
<accession>A0A183BR51</accession>
<organism evidence="2 3">
    <name type="scientific">Globodera pallida</name>
    <name type="common">Potato cyst nematode worm</name>
    <name type="synonym">Heterodera pallida</name>
    <dbReference type="NCBI Taxonomy" id="36090"/>
    <lineage>
        <taxon>Eukaryota</taxon>
        <taxon>Metazoa</taxon>
        <taxon>Ecdysozoa</taxon>
        <taxon>Nematoda</taxon>
        <taxon>Chromadorea</taxon>
        <taxon>Rhabditida</taxon>
        <taxon>Tylenchina</taxon>
        <taxon>Tylenchomorpha</taxon>
        <taxon>Tylenchoidea</taxon>
        <taxon>Heteroderidae</taxon>
        <taxon>Heteroderinae</taxon>
        <taxon>Globodera</taxon>
    </lineage>
</organism>
<dbReference type="WBParaSite" id="GPLIN_000308700">
    <property type="protein sequence ID" value="GPLIN_000308700"/>
    <property type="gene ID" value="GPLIN_000308700"/>
</dbReference>
<evidence type="ECO:0000313" key="3">
    <source>
        <dbReference type="WBParaSite" id="GPLIN_000308700"/>
    </source>
</evidence>
<proteinExistence type="predicted"/>
<evidence type="ECO:0000256" key="1">
    <source>
        <dbReference type="SAM" id="MobiDB-lite"/>
    </source>
</evidence>
<sequence length="115" mass="12903">MFKDFEDCKALDFTVVTTASRDRMPDRQPVRGVLVDRVTRVNCDPSSQHEVLRHARLAPAFETFRPKEGQQCRTPDVGDAVAVATFQHSATPDRGSASDEVRDELEERRACEAAK</sequence>
<evidence type="ECO:0000313" key="2">
    <source>
        <dbReference type="Proteomes" id="UP000050741"/>
    </source>
</evidence>